<dbReference type="EMBL" id="KU096999">
    <property type="protein sequence ID" value="AMW36243.1"/>
    <property type="molecule type" value="Genomic_DNA"/>
</dbReference>
<reference evidence="1" key="1">
    <citation type="submission" date="2015-11" db="EMBL/GenBank/DDBJ databases">
        <authorList>
            <person name="Chen M.H."/>
            <person name="Kuo S.T."/>
            <person name="Chang P.H."/>
        </authorList>
    </citation>
    <scope>NUCLEOTIDE SEQUENCE</scope>
    <source>
        <strain evidence="1">Taiwan/2005</strain>
    </source>
</reference>
<protein>
    <recommendedName>
        <fullName evidence="2">Major capsid protein</fullName>
    </recommendedName>
</protein>
<evidence type="ECO:0000313" key="1">
    <source>
        <dbReference type="EMBL" id="AMW36243.1"/>
    </source>
</evidence>
<sequence>MTTPFVNPNARGLVVDRVGQNTAYIGNKPNVQFMQGIARGMLNTSHGTQGMFSSDVDEREALNLDKNAVRRVIVVASHNGDALNKSPASMAANINFATSSNDNLFDEVTQINIRPASNVYNNGITPKSSETLSVVRKYDTETKGTEVVLSSTIVKKLKEIENNLYNETPMLVGRPIVPSQVLDQKRLSEAKDIAATLKQIIGTKVTMNKMALMLGLGQSTLDAIRRNAVDAALLQTSEEFADSLIQAGFRGDVVQRLRETHTFDNFCNAYCKRIVSNMFMLAKRPQDTVAWLNEVSDLFSRNLTTDKTFVDDMQVTSAGQGTLPVEKILLVGEQTVKQIPGVESAQRVGLMPLGYYDNSKFYVDSNRSFIKLNESGNQVEQGDSSNFTDLLDLVKQNNRNMDGTISYLTPLAERIFDLSQELNEEDIAAQESTKLYDAPVNDRCQILPGKKGAIVINVDNMNRLGPYGNEEPDTSRSSKPITNIMMKASMGDQDLSDTELYGWPELVMSDKAFQSNALQRFGVNDIFTKTETISPKAVRFTNHHMAMAFADPALWDFDNEALKNINMFMTKRMENVSMGFRDFNTFYQKVVERFRKKDQLTIDFYNFGSKEAGSSLTTLEYAPFYNVTATIDGGKPNLKSAPRTHIGSMPGWLVDPKFHIAFGNMLCKDKNSMTALAGALRLVTPEQLKKGIADGDENVNKAAEPVKNLLKILKEIMSAAFSKVADVKTVASVTDKLLMAYVIAPVVIADGNYSVDVTSELKPVAEAGDARFDWTTADATLLQRVHLANIVSIAGETGFTPMTKILTLLGMMRRITPRAMIQNALSRYPTGLSLDILKLERLYNNDMLMATPKAVDVIITPQPVEVSNRGNGDRAYMMTTKIQSVNNMAGGSAIALPNAIPSVRIDHTSTDFDSNPIICMDHVTTSSWSIRGVSAWIDNVESTHAAVTAEDAAIMKNILKEAETARRLVMNSSRSRPGKTDSYTLMLRPTSHLQKNVELYPYMGVPRYCCLSGEYSKIAMVNFYSRSETTNPWISTLGSVYNQWYTNSAQIIAGASGNQRDGVIGFQTVTINPSVGNLSETTLLLTNAFDFATFEESNLDALQEHVVEDHLNYKGGMSNHSSREVAITRSNPPSEDNYLSHGHQLTRMGMTVPCTAYTNETIKRETRKEGVPFKHSDIGFCVISPVSL</sequence>
<organism evidence="1">
    <name type="scientific">Abalone herpesvirus Taiwan/2005</name>
    <dbReference type="NCBI Taxonomy" id="1821058"/>
    <lineage>
        <taxon>Viruses</taxon>
        <taxon>Duplodnaviria</taxon>
        <taxon>Heunggongvirae</taxon>
        <taxon>Peploviricota</taxon>
        <taxon>Herviviricetes</taxon>
        <taxon>Herpesvirales</taxon>
    </lineage>
</organism>
<proteinExistence type="predicted"/>
<name>A0A143DHB6_9VIRU</name>
<accession>A0A143DHB6</accession>
<evidence type="ECO:0008006" key="2">
    <source>
        <dbReference type="Google" id="ProtNLM"/>
    </source>
</evidence>
<gene>
    <name evidence="1" type="ORF">tc2005_p099c</name>
</gene>